<proteinExistence type="predicted"/>
<dbReference type="SUPFAM" id="SSF49313">
    <property type="entry name" value="Cadherin-like"/>
    <property type="match status" value="1"/>
</dbReference>
<dbReference type="InterPro" id="IPR006626">
    <property type="entry name" value="PbH1"/>
</dbReference>
<evidence type="ECO:0000256" key="1">
    <source>
        <dbReference type="SAM" id="Phobius"/>
    </source>
</evidence>
<dbReference type="InterPro" id="IPR015919">
    <property type="entry name" value="Cadherin-like_sf"/>
</dbReference>
<evidence type="ECO:0000313" key="3">
    <source>
        <dbReference type="Proteomes" id="UP000244937"/>
    </source>
</evidence>
<dbReference type="GO" id="GO:0016020">
    <property type="term" value="C:membrane"/>
    <property type="evidence" value="ECO:0007669"/>
    <property type="project" value="InterPro"/>
</dbReference>
<dbReference type="OrthoDB" id="1652165at2"/>
<name>A0A2S1SGV2_9FLAO</name>
<dbReference type="GO" id="GO:0005509">
    <property type="term" value="F:calcium ion binding"/>
    <property type="evidence" value="ECO:0007669"/>
    <property type="project" value="InterPro"/>
</dbReference>
<dbReference type="SMART" id="SM00710">
    <property type="entry name" value="PbH1"/>
    <property type="match status" value="19"/>
</dbReference>
<reference evidence="2 3" key="1">
    <citation type="submission" date="2018-05" db="EMBL/GenBank/DDBJ databases">
        <title>Genome sequencing of Flavobacterium sp. HYN0049.</title>
        <authorList>
            <person name="Yi H."/>
            <person name="Baek C."/>
        </authorList>
    </citation>
    <scope>NUCLEOTIDE SEQUENCE [LARGE SCALE GENOMIC DNA]</scope>
    <source>
        <strain evidence="2 3">HYN0049</strain>
    </source>
</reference>
<keyword evidence="1" id="KW-0812">Transmembrane</keyword>
<dbReference type="KEGG" id="fpal:HYN49_06900"/>
<keyword evidence="1" id="KW-1133">Transmembrane helix</keyword>
<organism evidence="2 3">
    <name type="scientific">Flavobacterium pallidum</name>
    <dbReference type="NCBI Taxonomy" id="2172098"/>
    <lineage>
        <taxon>Bacteria</taxon>
        <taxon>Pseudomonadati</taxon>
        <taxon>Bacteroidota</taxon>
        <taxon>Flavobacteriia</taxon>
        <taxon>Flavobacteriales</taxon>
        <taxon>Flavobacteriaceae</taxon>
        <taxon>Flavobacterium</taxon>
    </lineage>
</organism>
<dbReference type="EMBL" id="CP029187">
    <property type="protein sequence ID" value="AWI25646.1"/>
    <property type="molecule type" value="Genomic_DNA"/>
</dbReference>
<dbReference type="RefSeq" id="WP_108903432.1">
    <property type="nucleotide sequence ID" value="NZ_CP029187.1"/>
</dbReference>
<protein>
    <recommendedName>
        <fullName evidence="4">Secretion system C-terminal sorting domain-containing protein</fullName>
    </recommendedName>
</protein>
<accession>A0A2S1SGV2</accession>
<dbReference type="Proteomes" id="UP000244937">
    <property type="component" value="Chromosome"/>
</dbReference>
<sequence>MKKELQNLTEKAAHFLSVALMIVMLAGFSTPLFAQPASMSVNQDVSGTYTNTTMTLKGGVFQARFQENGSGTSAGTRNWQFNTDGYFNTWGVKSTNGASTVNLSAYNTTIQPNAATASGNFEGGPGYNNKGRLPATQANYYYTYNLMKGSSYADQLMSVLETSYNPVTLSSVAQSGGTFGGRTVTITTSGTPNASENIYVRYSTNNFSTSALVLATGSGTTWTATIPWQSAAVSFYVYSSPRTLSAINADVTANGQQVHDTSMLNLNNNSGSNYSWTPATGAIIVSSTGGTGSAGTGYSTFTTTTTGVFAALNGGAVHTGTVTVLITADVTTEPGSVALNNSAAWTAMTVNPSGARTVSGTLVGAPLFDFNGADNVTVNGLNSGGNSLTISNLSTSSTSGTSTIRFQADATSNTITNCSVLGSSTMPVGTNGGNIWFGSGATTTGNDTNTISSCNIGPAGGNLPSKGIYFSGTTTTTTLNNSGNTITSNNIFDIFNGGVESAGIYSTTGATANIFTNNKFYQTATRTFTTTVLHSAIKVTNTTSAAGFTITGNTIGFASNTGTGVYTLTGSTGRFAGIVFNGLNGGTVSNIDSNTIAGISMTGVTSSGTTTSSPFTGILINEGVTTCNTNIIGSQSTTGSIVFSTNTTTGTDIYGILNFGSNLWTSNSNQIGSMTITNAGASGAFIVYGIRCWTGSGVTWIASSNLVGGTVANSIQNNCTSTTAQLIGMNGNAPASTLTNNTVRNLVATGGTGTSTTASVIGISSTGTSASHTLTSNTIYTLSNTNTTAASNVAGILFGGSTANTVERNFMYDLTATTNSASAEISGIKVSAGTTTFKNNMIAIGAGVSNAIQINGISEPSSTGTDNFYNNSVYIGGTVTAGTANSFAFNSTQTTVTRAFRNNIFVNARSNSGATGKNYIVRVGGTTVNPGGLTINNNIYYGTGTGSVFGFFNSLDVANLGAWQTAVGQDAASLYGDPKYISPAGGAPDLHISAVLVTPAEGTGAAIAGVTDDYDGQTRSGLTPTDIGADAGNFTTGDFTAPTISYTTLTNTTSTANRTLATVTIADAVGVPTAGALQPRIYFRKNAGTWFSTQGTLMTGTGTSGTWDFIIDNSLMGGVAISDVIQYYVIAQDAAANITTNPSGGAASDVNTVTSAPTANSYLIVSTPLSGTYTVGSGGSFATITAAVAQFNAAGVSGPVVFSLTDASYGSETFPITIGAPAGVSAVNTLTIRPATGVNVAITGSSATALFTMNGADYVIIDGSNNPVTNTICPAVTSSRNLTLTNTNTGTTSAVVWLQTNAADGATNNIVRNANILGSGNTQTLFGIGSGSSTISTTSLGTGNNNNTIENNNISKTQYGIYSAGASAASKNSGTVINQNLINTASPDNVLKTGITAAFENNLTISGNNVANMNFTSGDTAGISVGYVIASAFSTTSFGTQEASNVTIANNVVNNVVNTGAFSAVAIAVGQSATGTTNINNNAVLAINSNGTSGDFGAGIFINSAAGSTLNVYFNSVYMSGGTTASVVTAGGNYAMAIGGSGAGTATNVRNNIFENTTTTNMNGYTVGIAYSTFTGLTLGNNNYFKPATGNFIYGRTGGLNSGTNVTTVPIIAGETGSITTDPLYNSTTNLVLQIGSPAVGAGASGLGITTDIVCAARAGSPSLGAYETPSDLSGPTINYTPLASACTGGARTLTATISDPSNVGTGAGLPVAYYKINNGTYTAATGTFVSGNTYNFSIGTGSVSGDVVSYYIVAQDQNGTINVSAFPAAGATGFTANPPAASTPPTTPSSYTVNYTLNGTYTVGTGGTFVTLTAAVAAYNGGCSITGPVVFSLTDATYASETYPITINSNAGANATNTLTIKPTQANTVFTGTSSSALVVINGADYVTIDGSTSATANTVCPASAASRNITFTNNSTSTTSAVIWLQTATGDGATNNTVKNCNLTGSGNTQTLFGVGSGSSSISASSSGTGNNSNSFVNNNISKTKNGIYSKGLSAANKNTGTIINQNVITAASPNNIATAGILVGFENGITVSGNNIGNVQSPDDDAFGIALGGTAISTTTFTGNEVINATVTNNTIGIIRGADTFSSIGVYIPTTTNTGTTLIANNMISGANSNGTSPDLGAGIFLGNVVGTVNVFYNTITVTGSVWTSTATWPSLGLASTSAATVLNIRNNIFTSTGSTGANLNRAMGFAYNTFTNLTSDNNDLFANGTGAAVVQTVTLTNAGATSYTNLSGAGSWNAFSGKDGNSVSYLPTFTSATDLHINNTVAANSTSLNAKAAVVSVTTDFDCATRDAATPDIGADEFVGCTVPTSFSYTTSTVVACTNNAIAANNPSFTGSAATSYSILPALPSGLSLNTSTGVISGTPTVAAAAANYTITVNNTCGSTTAVVNLTVNSPVDYANLQYPATGHICTSGNFDAYGQVYKSGVTEAAGQGAGIIAELGYSTSNTDPATWTNWIAATFNTQSGNNDEYIANLSGLSSGTYYYTFRYHTNSCNYQYGGYSAGGGNFWDGVTYVSGVLTVDPASVGGAVTGGTAICQGSTSGLLTLGTHTGTIVRWESSVSPFTTWTPIANTASTYTSGTLTQTTEFRAVVQSGLCSEANSTPTTVTVDPASVGGSVAGGTTICSGSTSGLLTLSGNTGTIVRWESSVSPFTTWSPIANIASTYTSGTLTQTTQFRAVVQSGACAEANSTSTTVTVDPASNGGTVLGGTTICSGSTSGLLTLSGETGTIVRWESSVSPFTTWSPIANITNTYTSGALTQTTQFRAVVQNGACGEANAAAATVTVSPASVGGTVSGGSTTCNGSSSVLTLSGHTGAVVRWESSVSPFTTWSPIAHTGTTYMTGPITVETHFRAVVQSGPCASATSSETIVTVGGNTTTWSAGAWSNGTPNSLSAAIINGNFTAVADLNACTLTIQSGTVTVSGGFDFYVNGKVTVSGGSLTFEDGSDLVQSQDIANTGNIKYKRTANLIRQDYVYWSSPVSGQLLQPFSPNTLNTRFYNLDEPTNAFVQIASPSTTSFDAAKGYMIRSANNHPTTLTPWTGTFTGVPRNGEYTIPVTVSGQGYNMIGNPYPSTVDADLFLAEPGNAGTLYFWTHISQAAASGANYATYNTLGGTAAQSGGTAPTGAIRGGQGFILLKSSASTAKFTNAMRTAEGGAFYRSAQTAEKHRMWFNLNTPAHAMNQILVGYAEGATMGEDVAMDGRSIEGGSSISSLIGNDNYVIQARPLPFVDTDVVPLGFNAATAGTYIIELDHMDGLFSGDQNVYLKDNLLGVTHNIKQGAYSFASAEGSFANRFEVVYQSSPLGVDTPTFDANSVVVYKDQGMLHINSGKVVMSGVKIFDIRGRLIYERGAINASEAVLNDLRAEEQVLLVQITSVDNEVVTRKVAY</sequence>
<evidence type="ECO:0000313" key="2">
    <source>
        <dbReference type="EMBL" id="AWI25646.1"/>
    </source>
</evidence>
<keyword evidence="1" id="KW-0472">Membrane</keyword>
<gene>
    <name evidence="2" type="ORF">HYN49_06900</name>
</gene>
<feature type="transmembrane region" description="Helical" evidence="1">
    <location>
        <begin position="12"/>
        <end position="34"/>
    </location>
</feature>
<keyword evidence="3" id="KW-1185">Reference proteome</keyword>
<evidence type="ECO:0008006" key="4">
    <source>
        <dbReference type="Google" id="ProtNLM"/>
    </source>
</evidence>